<dbReference type="EMBL" id="GBRH01252436">
    <property type="protein sequence ID" value="JAD45459.1"/>
    <property type="molecule type" value="Transcribed_RNA"/>
</dbReference>
<sequence length="34" mass="3618">MLIITTKTNADILCIFNRSTVLLGGQITGHKSSA</sequence>
<reference evidence="1" key="2">
    <citation type="journal article" date="2015" name="Data Brief">
        <title>Shoot transcriptome of the giant reed, Arundo donax.</title>
        <authorList>
            <person name="Barrero R.A."/>
            <person name="Guerrero F.D."/>
            <person name="Moolhuijzen P."/>
            <person name="Goolsby J.A."/>
            <person name="Tidwell J."/>
            <person name="Bellgard S.E."/>
            <person name="Bellgard M.I."/>
        </authorList>
    </citation>
    <scope>NUCLEOTIDE SEQUENCE</scope>
    <source>
        <tissue evidence="1">Shoot tissue taken approximately 20 cm above the soil surface</tissue>
    </source>
</reference>
<organism evidence="1">
    <name type="scientific">Arundo donax</name>
    <name type="common">Giant reed</name>
    <name type="synonym">Donax arundinaceus</name>
    <dbReference type="NCBI Taxonomy" id="35708"/>
    <lineage>
        <taxon>Eukaryota</taxon>
        <taxon>Viridiplantae</taxon>
        <taxon>Streptophyta</taxon>
        <taxon>Embryophyta</taxon>
        <taxon>Tracheophyta</taxon>
        <taxon>Spermatophyta</taxon>
        <taxon>Magnoliopsida</taxon>
        <taxon>Liliopsida</taxon>
        <taxon>Poales</taxon>
        <taxon>Poaceae</taxon>
        <taxon>PACMAD clade</taxon>
        <taxon>Arundinoideae</taxon>
        <taxon>Arundineae</taxon>
        <taxon>Arundo</taxon>
    </lineage>
</organism>
<protein>
    <submittedName>
        <fullName evidence="1">Uncharacterized protein</fullName>
    </submittedName>
</protein>
<reference evidence="1" key="1">
    <citation type="submission" date="2014-09" db="EMBL/GenBank/DDBJ databases">
        <authorList>
            <person name="Magalhaes I.L.F."/>
            <person name="Oliveira U."/>
            <person name="Santos F.R."/>
            <person name="Vidigal T.H.D.A."/>
            <person name="Brescovit A.D."/>
            <person name="Santos A.J."/>
        </authorList>
    </citation>
    <scope>NUCLEOTIDE SEQUENCE</scope>
    <source>
        <tissue evidence="1">Shoot tissue taken approximately 20 cm above the soil surface</tissue>
    </source>
</reference>
<proteinExistence type="predicted"/>
<dbReference type="AlphaFoldDB" id="A0A0A9A1E0"/>
<name>A0A0A9A1E0_ARUDO</name>
<accession>A0A0A9A1E0</accession>
<evidence type="ECO:0000313" key="1">
    <source>
        <dbReference type="EMBL" id="JAD45459.1"/>
    </source>
</evidence>